<dbReference type="AlphaFoldDB" id="A0A1J5I124"/>
<sequence length="126" mass="14421">MQLNIEPISLFSFFLNVVFASITIYQIVSSKKEEENTKAKVKLWQKSAEGIKNGLLGIAMNPDKFTGKSDIASAVQSLAQVTTSFDDSFVEERFYSEQEVKQKREDIEKEQKKLFESFRISPENKT</sequence>
<evidence type="ECO:0000313" key="2">
    <source>
        <dbReference type="Proteomes" id="UP000182344"/>
    </source>
</evidence>
<proteinExistence type="predicted"/>
<evidence type="ECO:0000313" key="1">
    <source>
        <dbReference type="EMBL" id="OIP87794.1"/>
    </source>
</evidence>
<dbReference type="EMBL" id="MNZO01000006">
    <property type="protein sequence ID" value="OIP87794.1"/>
    <property type="molecule type" value="Genomic_DNA"/>
</dbReference>
<protein>
    <submittedName>
        <fullName evidence="1">Uncharacterized protein</fullName>
    </submittedName>
</protein>
<gene>
    <name evidence="1" type="ORF">AUK05_00420</name>
</gene>
<reference evidence="1 2" key="1">
    <citation type="journal article" date="2016" name="Environ. Microbiol.">
        <title>Genomic resolution of a cold subsurface aquifer community provides metabolic insights for novel microbes adapted to high CO concentrations.</title>
        <authorList>
            <person name="Probst A.J."/>
            <person name="Castelle C.J."/>
            <person name="Singh A."/>
            <person name="Brown C.T."/>
            <person name="Anantharaman K."/>
            <person name="Sharon I."/>
            <person name="Hug L.A."/>
            <person name="Burstein D."/>
            <person name="Emerson J.B."/>
            <person name="Thomas B.C."/>
            <person name="Banfield J.F."/>
        </authorList>
    </citation>
    <scope>NUCLEOTIDE SEQUENCE [LARGE SCALE GENOMIC DNA]</scope>
    <source>
        <strain evidence="1">CG2_30_35_20</strain>
    </source>
</reference>
<accession>A0A1J5I124</accession>
<organism evidence="1 2">
    <name type="scientific">Candidatus Shapirobacteria bacterium CG2_30_35_20</name>
    <dbReference type="NCBI Taxonomy" id="1805376"/>
    <lineage>
        <taxon>Bacteria</taxon>
        <taxon>Candidatus Shapironibacteriota</taxon>
    </lineage>
</organism>
<name>A0A1J5I124_9BACT</name>
<dbReference type="STRING" id="1805376.AUK05_00420"/>
<dbReference type="Proteomes" id="UP000182344">
    <property type="component" value="Unassembled WGS sequence"/>
</dbReference>
<comment type="caution">
    <text evidence="1">The sequence shown here is derived from an EMBL/GenBank/DDBJ whole genome shotgun (WGS) entry which is preliminary data.</text>
</comment>